<evidence type="ECO:0000256" key="5">
    <source>
        <dbReference type="ARBA" id="ARBA00022989"/>
    </source>
</evidence>
<keyword evidence="6 7" id="KW-0472">Membrane</keyword>
<evidence type="ECO:0000256" key="3">
    <source>
        <dbReference type="ARBA" id="ARBA00022475"/>
    </source>
</evidence>
<proteinExistence type="inferred from homology"/>
<evidence type="ECO:0000256" key="4">
    <source>
        <dbReference type="ARBA" id="ARBA00022692"/>
    </source>
</evidence>
<dbReference type="OrthoDB" id="37175at2"/>
<dbReference type="GO" id="GO:0055085">
    <property type="term" value="P:transmembrane transport"/>
    <property type="evidence" value="ECO:0007669"/>
    <property type="project" value="InterPro"/>
</dbReference>
<dbReference type="RefSeq" id="WP_103067665.1">
    <property type="nucleotide sequence ID" value="NZ_AZRL01000022.1"/>
</dbReference>
<feature type="transmembrane region" description="Helical" evidence="7">
    <location>
        <begin position="12"/>
        <end position="33"/>
    </location>
</feature>
<feature type="transmembrane region" description="Helical" evidence="7">
    <location>
        <begin position="161"/>
        <end position="182"/>
    </location>
</feature>
<dbReference type="Pfam" id="PF00528">
    <property type="entry name" value="BPD_transp_1"/>
    <property type="match status" value="1"/>
</dbReference>
<dbReference type="InterPro" id="IPR035906">
    <property type="entry name" value="MetI-like_sf"/>
</dbReference>
<dbReference type="CDD" id="cd06261">
    <property type="entry name" value="TM_PBP2"/>
    <property type="match status" value="1"/>
</dbReference>
<dbReference type="InterPro" id="IPR000515">
    <property type="entry name" value="MetI-like"/>
</dbReference>
<dbReference type="GO" id="GO:0005886">
    <property type="term" value="C:plasma membrane"/>
    <property type="evidence" value="ECO:0007669"/>
    <property type="project" value="UniProtKB-SubCell"/>
</dbReference>
<comment type="subcellular location">
    <subcellularLocation>
        <location evidence="1 7">Cell membrane</location>
        <topology evidence="1 7">Multi-pass membrane protein</topology>
    </subcellularLocation>
</comment>
<dbReference type="PROSITE" id="PS50928">
    <property type="entry name" value="ABC_TM1"/>
    <property type="match status" value="1"/>
</dbReference>
<dbReference type="AlphaFoldDB" id="A0A2K1NWV4"/>
<dbReference type="SUPFAM" id="SSF161098">
    <property type="entry name" value="MetI-like"/>
    <property type="match status" value="1"/>
</dbReference>
<evidence type="ECO:0000313" key="10">
    <source>
        <dbReference type="Proteomes" id="UP000236434"/>
    </source>
</evidence>
<feature type="transmembrane region" description="Helical" evidence="7">
    <location>
        <begin position="128"/>
        <end position="149"/>
    </location>
</feature>
<protein>
    <submittedName>
        <fullName evidence="9">Sugar ABC transporter permease</fullName>
    </submittedName>
</protein>
<feature type="domain" description="ABC transmembrane type-1" evidence="8">
    <location>
        <begin position="93"/>
        <end position="282"/>
    </location>
</feature>
<comment type="similarity">
    <text evidence="7">Belongs to the binding-protein-dependent transport system permease family.</text>
</comment>
<comment type="caution">
    <text evidence="9">The sequence shown here is derived from an EMBL/GenBank/DDBJ whole genome shotgun (WGS) entry which is preliminary data.</text>
</comment>
<organism evidence="9 10">
    <name type="scientific">Petrotoga olearia DSM 13574</name>
    <dbReference type="NCBI Taxonomy" id="1122955"/>
    <lineage>
        <taxon>Bacteria</taxon>
        <taxon>Thermotogati</taxon>
        <taxon>Thermotogota</taxon>
        <taxon>Thermotogae</taxon>
        <taxon>Petrotogales</taxon>
        <taxon>Petrotogaceae</taxon>
        <taxon>Petrotoga</taxon>
    </lineage>
</organism>
<keyword evidence="2 7" id="KW-0813">Transport</keyword>
<evidence type="ECO:0000259" key="8">
    <source>
        <dbReference type="PROSITE" id="PS50928"/>
    </source>
</evidence>
<evidence type="ECO:0000256" key="2">
    <source>
        <dbReference type="ARBA" id="ARBA00022448"/>
    </source>
</evidence>
<evidence type="ECO:0000313" key="9">
    <source>
        <dbReference type="EMBL" id="PNR95018.1"/>
    </source>
</evidence>
<evidence type="ECO:0000256" key="7">
    <source>
        <dbReference type="RuleBase" id="RU363032"/>
    </source>
</evidence>
<keyword evidence="4 7" id="KW-0812">Transmembrane</keyword>
<dbReference type="Proteomes" id="UP000236434">
    <property type="component" value="Unassembled WGS sequence"/>
</dbReference>
<feature type="transmembrane region" description="Helical" evidence="7">
    <location>
        <begin position="203"/>
        <end position="225"/>
    </location>
</feature>
<gene>
    <name evidence="9" type="ORF">X929_09135</name>
</gene>
<evidence type="ECO:0000256" key="6">
    <source>
        <dbReference type="ARBA" id="ARBA00023136"/>
    </source>
</evidence>
<dbReference type="PANTHER" id="PTHR43744">
    <property type="entry name" value="ABC TRANSPORTER PERMEASE PROTEIN MG189-RELATED-RELATED"/>
    <property type="match status" value="1"/>
</dbReference>
<evidence type="ECO:0000256" key="1">
    <source>
        <dbReference type="ARBA" id="ARBA00004651"/>
    </source>
</evidence>
<keyword evidence="3" id="KW-1003">Cell membrane</keyword>
<keyword evidence="5 7" id="KW-1133">Transmembrane helix</keyword>
<dbReference type="EMBL" id="AZRL01000022">
    <property type="protein sequence ID" value="PNR95018.1"/>
    <property type="molecule type" value="Genomic_DNA"/>
</dbReference>
<sequence length="297" mass="34164">MVEKKWKIARIISYIVLIVYTLISLFPFLWAALVSFVPMNYVDENGITKGTDVMSWPPKIRVFEWPPKAFGAPLTFENYAKVFEVVPLYSRWFLNTVLYAGFITLGNILIGTLGGYAFARLRFPLKEVWFALFLGTMMVPAQVTMIPQYTLMVNWDLVNTYYGMVFPKLANIFGLFLMRQFFMNFPKEMEEAARIDGAGIGGTFFRIVLPNARPAIGALAIYTFLGAWNDFQWPLIITSRKEMYTLTLGLNFFKTSYYTFWQYMMAATIIMTIPMIIIFLSFQKQFVETGRAAAVKG</sequence>
<feature type="transmembrane region" description="Helical" evidence="7">
    <location>
        <begin position="260"/>
        <end position="282"/>
    </location>
</feature>
<dbReference type="Gene3D" id="1.10.3720.10">
    <property type="entry name" value="MetI-like"/>
    <property type="match status" value="1"/>
</dbReference>
<dbReference type="PANTHER" id="PTHR43744:SF12">
    <property type="entry name" value="ABC TRANSPORTER PERMEASE PROTEIN MG189-RELATED"/>
    <property type="match status" value="1"/>
</dbReference>
<feature type="transmembrane region" description="Helical" evidence="7">
    <location>
        <begin position="97"/>
        <end position="119"/>
    </location>
</feature>
<accession>A0A2K1NWV4</accession>
<reference evidence="9 10" key="1">
    <citation type="submission" date="2013-12" db="EMBL/GenBank/DDBJ databases">
        <title>Comparative genomics of Petrotoga isolates.</title>
        <authorList>
            <person name="Nesbo C.L."/>
            <person name="Charchuk R."/>
            <person name="Chow K."/>
        </authorList>
    </citation>
    <scope>NUCLEOTIDE SEQUENCE [LARGE SCALE GENOMIC DNA]</scope>
    <source>
        <strain evidence="9 10">DSM 13574</strain>
    </source>
</reference>
<name>A0A2K1NWV4_9BACT</name>